<organism evidence="1 2">
    <name type="scientific">Dreissena polymorpha</name>
    <name type="common">Zebra mussel</name>
    <name type="synonym">Mytilus polymorpha</name>
    <dbReference type="NCBI Taxonomy" id="45954"/>
    <lineage>
        <taxon>Eukaryota</taxon>
        <taxon>Metazoa</taxon>
        <taxon>Spiralia</taxon>
        <taxon>Lophotrochozoa</taxon>
        <taxon>Mollusca</taxon>
        <taxon>Bivalvia</taxon>
        <taxon>Autobranchia</taxon>
        <taxon>Heteroconchia</taxon>
        <taxon>Euheterodonta</taxon>
        <taxon>Imparidentia</taxon>
        <taxon>Neoheterodontei</taxon>
        <taxon>Myida</taxon>
        <taxon>Dreissenoidea</taxon>
        <taxon>Dreissenidae</taxon>
        <taxon>Dreissena</taxon>
    </lineage>
</organism>
<gene>
    <name evidence="1" type="ORF">DPMN_020294</name>
</gene>
<sequence>MNSTCQEVLGSKSYTQTDWISAETLLTVKEKLEKKVSENNSRTRAAKVKAQEQFT</sequence>
<keyword evidence="2" id="KW-1185">Reference proteome</keyword>
<proteinExistence type="predicted"/>
<name>A0A9D4NJZ0_DREPO</name>
<reference evidence="1" key="2">
    <citation type="submission" date="2020-11" db="EMBL/GenBank/DDBJ databases">
        <authorList>
            <person name="McCartney M.A."/>
            <person name="Auch B."/>
            <person name="Kono T."/>
            <person name="Mallez S."/>
            <person name="Becker A."/>
            <person name="Gohl D.M."/>
            <person name="Silverstein K.A.T."/>
            <person name="Koren S."/>
            <person name="Bechman K.B."/>
            <person name="Herman A."/>
            <person name="Abrahante J.E."/>
            <person name="Garbe J."/>
        </authorList>
    </citation>
    <scope>NUCLEOTIDE SEQUENCE</scope>
    <source>
        <strain evidence="1">Duluth1</strain>
        <tissue evidence="1">Whole animal</tissue>
    </source>
</reference>
<dbReference type="Proteomes" id="UP000828390">
    <property type="component" value="Unassembled WGS sequence"/>
</dbReference>
<comment type="caution">
    <text evidence="1">The sequence shown here is derived from an EMBL/GenBank/DDBJ whole genome shotgun (WGS) entry which is preliminary data.</text>
</comment>
<dbReference type="AlphaFoldDB" id="A0A9D4NJZ0"/>
<reference evidence="1" key="1">
    <citation type="journal article" date="2019" name="bioRxiv">
        <title>The Genome of the Zebra Mussel, Dreissena polymorpha: A Resource for Invasive Species Research.</title>
        <authorList>
            <person name="McCartney M.A."/>
            <person name="Auch B."/>
            <person name="Kono T."/>
            <person name="Mallez S."/>
            <person name="Zhang Y."/>
            <person name="Obille A."/>
            <person name="Becker A."/>
            <person name="Abrahante J.E."/>
            <person name="Garbe J."/>
            <person name="Badalamenti J.P."/>
            <person name="Herman A."/>
            <person name="Mangelson H."/>
            <person name="Liachko I."/>
            <person name="Sullivan S."/>
            <person name="Sone E.D."/>
            <person name="Koren S."/>
            <person name="Silverstein K.A.T."/>
            <person name="Beckman K.B."/>
            <person name="Gohl D.M."/>
        </authorList>
    </citation>
    <scope>NUCLEOTIDE SEQUENCE</scope>
    <source>
        <strain evidence="1">Duluth1</strain>
        <tissue evidence="1">Whole animal</tissue>
    </source>
</reference>
<evidence type="ECO:0000313" key="2">
    <source>
        <dbReference type="Proteomes" id="UP000828390"/>
    </source>
</evidence>
<evidence type="ECO:0000313" key="1">
    <source>
        <dbReference type="EMBL" id="KAH3896121.1"/>
    </source>
</evidence>
<dbReference type="EMBL" id="JAIWYP010000001">
    <property type="protein sequence ID" value="KAH3896121.1"/>
    <property type="molecule type" value="Genomic_DNA"/>
</dbReference>
<accession>A0A9D4NJZ0</accession>
<protein>
    <submittedName>
        <fullName evidence="1">Uncharacterized protein</fullName>
    </submittedName>
</protein>